<dbReference type="RefSeq" id="YP_009187814.1">
    <property type="nucleotide sequence ID" value="NC_028659.1"/>
</dbReference>
<evidence type="ECO:0000313" key="1">
    <source>
        <dbReference type="EMBL" id="ALM02588.1"/>
    </source>
</evidence>
<protein>
    <submittedName>
        <fullName evidence="1">Uncharacterized protein</fullName>
    </submittedName>
</protein>
<organism evidence="1 2">
    <name type="scientific">Klebsiella phage vB_KpnM_KB57</name>
    <dbReference type="NCBI Taxonomy" id="1719140"/>
    <lineage>
        <taxon>Viruses</taxon>
        <taxon>Duplodnaviria</taxon>
        <taxon>Heunggongvirae</taxon>
        <taxon>Uroviricota</taxon>
        <taxon>Caudoviricetes</taxon>
        <taxon>Vequintavirinae</taxon>
        <taxon>Mydovirus</taxon>
        <taxon>Mydovirus KB57</taxon>
    </lineage>
</organism>
<reference evidence="1 2" key="1">
    <citation type="submission" date="2015-10" db="EMBL/GenBank/DDBJ databases">
        <title>Complete genome sequence of Klebsiella pneumoniae bacteriophage vB_KpnM_KB57.</title>
        <authorList>
            <person name="Volozhantsev N.V."/>
            <person name="Popova A.V."/>
            <person name="Krasilnikova V.M."/>
            <person name="Bogun A.G."/>
        </authorList>
    </citation>
    <scope>NUCLEOTIDE SEQUENCE [LARGE SCALE GENOMIC DNA]</scope>
</reference>
<gene>
    <name evidence="1" type="ORF">KB57_201</name>
</gene>
<proteinExistence type="predicted"/>
<name>A0A0S1S5R7_9CAUD</name>
<evidence type="ECO:0000313" key="2">
    <source>
        <dbReference type="Proteomes" id="UP000203990"/>
    </source>
</evidence>
<dbReference type="GeneID" id="26523167"/>
<dbReference type="Proteomes" id="UP000203990">
    <property type="component" value="Segment"/>
</dbReference>
<dbReference type="EMBL" id="KT934943">
    <property type="protein sequence ID" value="ALM02588.1"/>
    <property type="molecule type" value="Genomic_DNA"/>
</dbReference>
<sequence>MTIVNEIKKPGIVIRDISSDFGDGTYDVLITDEKGNCRYSPEVFNTAESAEKYALAVNDFSWWDQYFNSKEAASVWELVKRVK</sequence>
<accession>A0A0S1S5R7</accession>
<keyword evidence="2" id="KW-1185">Reference proteome</keyword>
<dbReference type="KEGG" id="vg:26523167"/>